<proteinExistence type="predicted"/>
<dbReference type="AlphaFoldDB" id="A0AAW6NJ61"/>
<evidence type="ECO:0000313" key="2">
    <source>
        <dbReference type="Proteomes" id="UP001215180"/>
    </source>
</evidence>
<dbReference type="EMBL" id="JARJGR010000655">
    <property type="protein sequence ID" value="MDF3636559.1"/>
    <property type="molecule type" value="Genomic_DNA"/>
</dbReference>
<protein>
    <submittedName>
        <fullName evidence="1">Flavin reductase</fullName>
    </submittedName>
</protein>
<dbReference type="Proteomes" id="UP001215180">
    <property type="component" value="Unassembled WGS sequence"/>
</dbReference>
<feature type="non-terminal residue" evidence="1">
    <location>
        <position position="1"/>
    </location>
</feature>
<name>A0AAW6NJ61_ENTCL</name>
<sequence>EKDVKRLLDKSTRGSELVPARHGQYFKGVLVNATPASATTGFIYLSHDFPEGQFMMTAEVLHVGITPGGIYYIETLDGYRFIVTAFEKGLMNGLREFIAANEEYFKYYRWS</sequence>
<evidence type="ECO:0000313" key="1">
    <source>
        <dbReference type="EMBL" id="MDF3636559.1"/>
    </source>
</evidence>
<reference evidence="1" key="1">
    <citation type="submission" date="2023-03" db="EMBL/GenBank/DDBJ databases">
        <title>A Study on Prevalence and Characterization of Enterobacter cloacae strains in China.</title>
        <authorList>
            <person name="Zheng Z."/>
        </authorList>
    </citation>
    <scope>NUCLEOTIDE SEQUENCE</scope>
    <source>
        <strain evidence="1">EC77</strain>
    </source>
</reference>
<organism evidence="1 2">
    <name type="scientific">Enterobacter cloacae</name>
    <dbReference type="NCBI Taxonomy" id="550"/>
    <lineage>
        <taxon>Bacteria</taxon>
        <taxon>Pseudomonadati</taxon>
        <taxon>Pseudomonadota</taxon>
        <taxon>Gammaproteobacteria</taxon>
        <taxon>Enterobacterales</taxon>
        <taxon>Enterobacteriaceae</taxon>
        <taxon>Enterobacter</taxon>
        <taxon>Enterobacter cloacae complex</taxon>
    </lineage>
</organism>
<accession>A0AAW6NJ61</accession>
<gene>
    <name evidence="1" type="ORF">P3S46_04935</name>
</gene>
<comment type="caution">
    <text evidence="1">The sequence shown here is derived from an EMBL/GenBank/DDBJ whole genome shotgun (WGS) entry which is preliminary data.</text>
</comment>